<comment type="caution">
    <text evidence="1">The sequence shown here is derived from an EMBL/GenBank/DDBJ whole genome shotgun (WGS) entry which is preliminary data.</text>
</comment>
<dbReference type="EMBL" id="JGVH01000028">
    <property type="protein sequence ID" value="KER03546.1"/>
    <property type="molecule type" value="Genomic_DNA"/>
</dbReference>
<dbReference type="AlphaFoldDB" id="A0A081RXZ3"/>
<evidence type="ECO:0000313" key="1">
    <source>
        <dbReference type="EMBL" id="KER03546.1"/>
    </source>
</evidence>
<reference evidence="1 2" key="1">
    <citation type="submission" date="2014-03" db="EMBL/GenBank/DDBJ databases">
        <title>Draft Genome of Photorhabdus temperata Meg1.</title>
        <authorList>
            <person name="Hurst S.G.IV."/>
            <person name="Morris K."/>
            <person name="Thomas K."/>
            <person name="Tisa L.S."/>
        </authorList>
    </citation>
    <scope>NUCLEOTIDE SEQUENCE [LARGE SCALE GENOMIC DNA]</scope>
    <source>
        <strain evidence="1 2">Meg1</strain>
    </source>
</reference>
<name>A0A081RXZ3_PHOTE</name>
<accession>A0A081RXZ3</accession>
<gene>
    <name evidence="1" type="ORF">MEG1DRAFT_01815</name>
</gene>
<evidence type="ECO:0000313" key="2">
    <source>
        <dbReference type="Proteomes" id="UP000028002"/>
    </source>
</evidence>
<organism evidence="1 2">
    <name type="scientific">Photorhabdus temperata subsp. temperata Meg1</name>
    <dbReference type="NCBI Taxonomy" id="1393735"/>
    <lineage>
        <taxon>Bacteria</taxon>
        <taxon>Pseudomonadati</taxon>
        <taxon>Pseudomonadota</taxon>
        <taxon>Gammaproteobacteria</taxon>
        <taxon>Enterobacterales</taxon>
        <taxon>Morganellaceae</taxon>
        <taxon>Photorhabdus</taxon>
    </lineage>
</organism>
<protein>
    <submittedName>
        <fullName evidence="1">Uncharacterized protein</fullName>
    </submittedName>
</protein>
<dbReference type="Proteomes" id="UP000028002">
    <property type="component" value="Unassembled WGS sequence"/>
</dbReference>
<sequence length="69" mass="8060">MHVLFWVSEPFKEPLKTVKWFLKVPCLKAFVIISSWQLIILNSLRPPPLKLRGGQANYYALCFNNIDLI</sequence>
<proteinExistence type="predicted"/>